<organism evidence="1 2">
    <name type="scientific">Agrobacterium bohemicum</name>
    <dbReference type="NCBI Taxonomy" id="2052828"/>
    <lineage>
        <taxon>Bacteria</taxon>
        <taxon>Pseudomonadati</taxon>
        <taxon>Pseudomonadota</taxon>
        <taxon>Alphaproteobacteria</taxon>
        <taxon>Hyphomicrobiales</taxon>
        <taxon>Rhizobiaceae</taxon>
        <taxon>Rhizobium/Agrobacterium group</taxon>
        <taxon>Agrobacterium</taxon>
    </lineage>
</organism>
<evidence type="ECO:0000313" key="1">
    <source>
        <dbReference type="EMBL" id="KXG87330.1"/>
    </source>
</evidence>
<sequence length="102" mass="11262">MAGDWFEMPMKRGQTHSRDFRRLGHDKGFVRILTKPVGCYLDPTRAIITLAQLAEGMGGPGAPRTVEQGAAIAVRLATLFWMGPTGGFYHDNEGPNIAPYDW</sequence>
<dbReference type="EMBL" id="LNUW01000007">
    <property type="protein sequence ID" value="KXG87330.1"/>
    <property type="molecule type" value="Genomic_DNA"/>
</dbReference>
<proteinExistence type="predicted"/>
<gene>
    <name evidence="1" type="ORF">ATO67_20220</name>
</gene>
<evidence type="ECO:0000313" key="2">
    <source>
        <dbReference type="Proteomes" id="UP000070498"/>
    </source>
</evidence>
<dbReference type="AlphaFoldDB" id="A0A135P7D1"/>
<dbReference type="Proteomes" id="UP000070498">
    <property type="component" value="Unassembled WGS sequence"/>
</dbReference>
<reference evidence="1 2" key="1">
    <citation type="submission" date="2015-11" db="EMBL/GenBank/DDBJ databases">
        <title>Draft genome sequence of Agrobacterium sp. R89-1.</title>
        <authorList>
            <person name="Zahradnik J."/>
            <person name="Kyslikova E."/>
            <person name="Palyzova A."/>
            <person name="Kyslik P."/>
        </authorList>
    </citation>
    <scope>NUCLEOTIDE SEQUENCE [LARGE SCALE GENOMIC DNA]</scope>
    <source>
        <strain evidence="1 2">R89-1</strain>
    </source>
</reference>
<keyword evidence="2" id="KW-1185">Reference proteome</keyword>
<name>A0A135P7D1_9HYPH</name>
<protein>
    <submittedName>
        <fullName evidence="1">Uncharacterized protein</fullName>
    </submittedName>
</protein>
<accession>A0A135P7D1</accession>
<comment type="caution">
    <text evidence="1">The sequence shown here is derived from an EMBL/GenBank/DDBJ whole genome shotgun (WGS) entry which is preliminary data.</text>
</comment>